<keyword evidence="1" id="KW-0175">Coiled coil</keyword>
<dbReference type="Pfam" id="PF13801">
    <property type="entry name" value="Metal_resist"/>
    <property type="match status" value="1"/>
</dbReference>
<gene>
    <name evidence="3" type="ORF">D1627_14910</name>
</gene>
<keyword evidence="2" id="KW-0812">Transmembrane</keyword>
<keyword evidence="4" id="KW-1185">Reference proteome</keyword>
<dbReference type="Gene3D" id="1.20.120.1490">
    <property type="match status" value="1"/>
</dbReference>
<accession>A0A399RWL7</accession>
<dbReference type="OrthoDB" id="1358465at2"/>
<evidence type="ECO:0000256" key="2">
    <source>
        <dbReference type="SAM" id="Phobius"/>
    </source>
</evidence>
<keyword evidence="2" id="KW-1133">Transmembrane helix</keyword>
<evidence type="ECO:0000313" key="3">
    <source>
        <dbReference type="EMBL" id="RIJ34217.1"/>
    </source>
</evidence>
<proteinExistence type="predicted"/>
<dbReference type="RefSeq" id="WP_119433077.1">
    <property type="nucleotide sequence ID" value="NZ_QWGE01000005.1"/>
</dbReference>
<name>A0A399RWL7_9BACT</name>
<organism evidence="3 4">
    <name type="scientific">Pontibacter oryzae</name>
    <dbReference type="NCBI Taxonomy" id="2304593"/>
    <lineage>
        <taxon>Bacteria</taxon>
        <taxon>Pseudomonadati</taxon>
        <taxon>Bacteroidota</taxon>
        <taxon>Cytophagia</taxon>
        <taxon>Cytophagales</taxon>
        <taxon>Hymenobacteraceae</taxon>
        <taxon>Pontibacter</taxon>
    </lineage>
</organism>
<dbReference type="Proteomes" id="UP000266005">
    <property type="component" value="Unassembled WGS sequence"/>
</dbReference>
<keyword evidence="2" id="KW-0472">Membrane</keyword>
<evidence type="ECO:0000256" key="1">
    <source>
        <dbReference type="SAM" id="Coils"/>
    </source>
</evidence>
<reference evidence="4" key="1">
    <citation type="submission" date="2018-08" db="EMBL/GenBank/DDBJ databases">
        <title>Mucilaginibacter sp. MYSH2.</title>
        <authorList>
            <person name="Seo T."/>
        </authorList>
    </citation>
    <scope>NUCLEOTIDE SEQUENCE [LARGE SCALE GENOMIC DNA]</scope>
    <source>
        <strain evidence="4">KIRAN</strain>
    </source>
</reference>
<dbReference type="InterPro" id="IPR025961">
    <property type="entry name" value="Metal_resist"/>
</dbReference>
<comment type="caution">
    <text evidence="3">The sequence shown here is derived from an EMBL/GenBank/DDBJ whole genome shotgun (WGS) entry which is preliminary data.</text>
</comment>
<feature type="coiled-coil region" evidence="1">
    <location>
        <begin position="53"/>
        <end position="87"/>
    </location>
</feature>
<dbReference type="EMBL" id="QWGE01000005">
    <property type="protein sequence ID" value="RIJ34217.1"/>
    <property type="molecule type" value="Genomic_DNA"/>
</dbReference>
<protein>
    <submittedName>
        <fullName evidence="3">Periplasmic heavy metal sensor</fullName>
    </submittedName>
</protein>
<evidence type="ECO:0000313" key="4">
    <source>
        <dbReference type="Proteomes" id="UP000266005"/>
    </source>
</evidence>
<sequence>MSKLKLLSIAAIGLLVLNLFLVGFLFFRHNPHPTGGRPPFAQEGPRHQIIEQLHLDEAQVQQYEALIDEHKRAIQDLNDQVRETKSELYLTLAEGNASSKDSLIKELGSLQQEIETVHYNHFVSLRKLCKPDQLRYFETLTTNLADYFDQARTAPRRPE</sequence>
<dbReference type="AlphaFoldDB" id="A0A399RWL7"/>
<feature type="transmembrane region" description="Helical" evidence="2">
    <location>
        <begin position="6"/>
        <end position="27"/>
    </location>
</feature>